<evidence type="ECO:0000313" key="3">
    <source>
        <dbReference type="Proteomes" id="UP000636453"/>
    </source>
</evidence>
<gene>
    <name evidence="2" type="primary">pefL</name>
    <name evidence="2" type="ORF">GCM10007167_09620</name>
</gene>
<dbReference type="Pfam" id="PF05137">
    <property type="entry name" value="PilN"/>
    <property type="match status" value="1"/>
</dbReference>
<dbReference type="Proteomes" id="UP000636453">
    <property type="component" value="Unassembled WGS sequence"/>
</dbReference>
<comment type="caution">
    <text evidence="2">The sequence shown here is derived from an EMBL/GenBank/DDBJ whole genome shotgun (WGS) entry which is preliminary data.</text>
</comment>
<dbReference type="RefSeq" id="WP_229814875.1">
    <property type="nucleotide sequence ID" value="NZ_BNCF01000004.1"/>
</dbReference>
<dbReference type="InterPro" id="IPR007813">
    <property type="entry name" value="PilN"/>
</dbReference>
<keyword evidence="1" id="KW-0812">Transmembrane</keyword>
<name>A0A918YZK8_9GAMM</name>
<evidence type="ECO:0000256" key="1">
    <source>
        <dbReference type="SAM" id="Phobius"/>
    </source>
</evidence>
<dbReference type="PANTHER" id="PTHR40278:SF1">
    <property type="entry name" value="DNA UTILIZATION PROTEIN HOFN"/>
    <property type="match status" value="1"/>
</dbReference>
<dbReference type="InterPro" id="IPR052534">
    <property type="entry name" value="Extracell_DNA_Util/SecSys_Comp"/>
</dbReference>
<evidence type="ECO:0000313" key="2">
    <source>
        <dbReference type="EMBL" id="GHE29847.1"/>
    </source>
</evidence>
<dbReference type="SUPFAM" id="SSF53067">
    <property type="entry name" value="Actin-like ATPase domain"/>
    <property type="match status" value="1"/>
</dbReference>
<reference evidence="2" key="1">
    <citation type="journal article" date="2014" name="Int. J. Syst. Evol. Microbiol.">
        <title>Complete genome sequence of Corynebacterium casei LMG S-19264T (=DSM 44701T), isolated from a smear-ripened cheese.</title>
        <authorList>
            <consortium name="US DOE Joint Genome Institute (JGI-PGF)"/>
            <person name="Walter F."/>
            <person name="Albersmeier A."/>
            <person name="Kalinowski J."/>
            <person name="Ruckert C."/>
        </authorList>
    </citation>
    <scope>NUCLEOTIDE SEQUENCE</scope>
    <source>
        <strain evidence="2">KCTC 32020</strain>
    </source>
</reference>
<accession>A0A918YZK8</accession>
<protein>
    <submittedName>
        <fullName evidence="2">Type II secretion system protein L</fullName>
    </submittedName>
</protein>
<keyword evidence="1" id="KW-0472">Membrane</keyword>
<dbReference type="EMBL" id="BNCF01000004">
    <property type="protein sequence ID" value="GHE29847.1"/>
    <property type="molecule type" value="Genomic_DNA"/>
</dbReference>
<reference evidence="2" key="2">
    <citation type="submission" date="2020-09" db="EMBL/GenBank/DDBJ databases">
        <authorList>
            <person name="Sun Q."/>
            <person name="Kim S."/>
        </authorList>
    </citation>
    <scope>NUCLEOTIDE SEQUENCE</scope>
    <source>
        <strain evidence="2">KCTC 32020</strain>
    </source>
</reference>
<feature type="transmembrane region" description="Helical" evidence="1">
    <location>
        <begin position="205"/>
        <end position="227"/>
    </location>
</feature>
<keyword evidence="3" id="KW-1185">Reference proteome</keyword>
<organism evidence="2 3">
    <name type="scientific">Vulcaniibacterium thermophilum</name>
    <dbReference type="NCBI Taxonomy" id="1169913"/>
    <lineage>
        <taxon>Bacteria</taxon>
        <taxon>Pseudomonadati</taxon>
        <taxon>Pseudomonadota</taxon>
        <taxon>Gammaproteobacteria</taxon>
        <taxon>Lysobacterales</taxon>
        <taxon>Lysobacteraceae</taxon>
        <taxon>Vulcaniibacterium</taxon>
    </lineage>
</organism>
<dbReference type="InterPro" id="IPR043129">
    <property type="entry name" value="ATPase_NBD"/>
</dbReference>
<proteinExistence type="predicted"/>
<dbReference type="Gene3D" id="3.30.420.380">
    <property type="match status" value="1"/>
</dbReference>
<keyword evidence="1" id="KW-1133">Transmembrane helix</keyword>
<dbReference type="AlphaFoldDB" id="A0A918YZK8"/>
<dbReference type="PANTHER" id="PTHR40278">
    <property type="entry name" value="DNA UTILIZATION PROTEIN HOFN"/>
    <property type="match status" value="1"/>
</dbReference>
<sequence>MPRFGLGLGRGVRGFLAWWRNALMAWLPATARQALGLDRGRLLLLARADGVELRLQQGEALRDLGHVPLIEGESDPLARVLAPRVADLPRWLLVPAAHALRRPLTLPAAAAERLRDVVGFEVERQTPFPADAVVFDARVLARRGEQIQAELIAVPRARVEPLLQALGPLGTLLAGIDVAAADGTPLGVNVLEPARRHRRRDALRVWNYALAAVAAIALVATMGQVLANREAAAEALRTRIAGNARAAQAAAAERAELLALIEGQKFLDRARASRPSTLAVIDELTRRLPDDTYLEKLAIEDGQILLIGLSSEPSALVARLQGSPLWRAPALTGALMPDPVSRKQRFTLTAEPAGAPSAAAQAGAR</sequence>